<gene>
    <name evidence="2" type="ORF">IAA66_08955</name>
</gene>
<protein>
    <submittedName>
        <fullName evidence="2">Uncharacterized protein</fullName>
    </submittedName>
</protein>
<feature type="chain" id="PRO_5039300754" evidence="1">
    <location>
        <begin position="24"/>
        <end position="364"/>
    </location>
</feature>
<organism evidence="2 3">
    <name type="scientific">Candidatus Avichristensenella intestinipullorum</name>
    <dbReference type="NCBI Taxonomy" id="2840693"/>
    <lineage>
        <taxon>Bacteria</taxon>
        <taxon>Bacillati</taxon>
        <taxon>Bacillota</taxon>
        <taxon>Clostridia</taxon>
        <taxon>Candidatus Avichristensenella</taxon>
    </lineage>
</organism>
<feature type="signal peptide" evidence="1">
    <location>
        <begin position="1"/>
        <end position="23"/>
    </location>
</feature>
<proteinExistence type="predicted"/>
<dbReference type="AlphaFoldDB" id="A0A9D0YX30"/>
<keyword evidence="1" id="KW-0732">Signal</keyword>
<evidence type="ECO:0000313" key="2">
    <source>
        <dbReference type="EMBL" id="HIQ63692.1"/>
    </source>
</evidence>
<name>A0A9D0YX30_9FIRM</name>
<dbReference type="PANTHER" id="PTHR42754">
    <property type="entry name" value="ENDOGLUCANASE"/>
    <property type="match status" value="1"/>
</dbReference>
<dbReference type="Gene3D" id="2.80.10.50">
    <property type="match status" value="1"/>
</dbReference>
<sequence>MKKTMRYMALLALWVLVGAGARAEEMVVTADGFRRAAQGPNGTVLLLEQDVRLQDGIAVRVDALAALIDKNSERVWETVLGGDGEDALYQAISLPQGGWMAAGLSGSADLDNGWHEGWYSDMSAKTDGWAVRLSALGEVVWSRCFGGSDWDSLRGLCAAVDTGWVLAGETYSSDGDVEGWHDSGALNVLPDGWLVCVNLDGDILWQRALGGSGADTLQAICALEDGYLAAGSSSSADGDVQSARAETDGWLVRLDARGEAVWSRCFGADGRSSAFRALAAGPQGLWLAAGKQDADGWLVCVNAQGEALWEAAIPAEGDMAVDVLVWNDPVWTLAGRTLGTDETRTWVLSIQPQTGEWSVISGAL</sequence>
<evidence type="ECO:0000256" key="1">
    <source>
        <dbReference type="SAM" id="SignalP"/>
    </source>
</evidence>
<comment type="caution">
    <text evidence="2">The sequence shown here is derived from an EMBL/GenBank/DDBJ whole genome shotgun (WGS) entry which is preliminary data.</text>
</comment>
<dbReference type="PANTHER" id="PTHR42754:SF1">
    <property type="entry name" value="LIPOPROTEIN"/>
    <property type="match status" value="1"/>
</dbReference>
<accession>A0A9D0YX30</accession>
<dbReference type="SUPFAM" id="SSF50998">
    <property type="entry name" value="Quinoprotein alcohol dehydrogenase-like"/>
    <property type="match status" value="1"/>
</dbReference>
<dbReference type="InterPro" id="IPR011047">
    <property type="entry name" value="Quinoprotein_ADH-like_sf"/>
</dbReference>
<evidence type="ECO:0000313" key="3">
    <source>
        <dbReference type="Proteomes" id="UP000886819"/>
    </source>
</evidence>
<dbReference type="Proteomes" id="UP000886819">
    <property type="component" value="Unassembled WGS sequence"/>
</dbReference>
<dbReference type="EMBL" id="DVFI01000122">
    <property type="protein sequence ID" value="HIQ63692.1"/>
    <property type="molecule type" value="Genomic_DNA"/>
</dbReference>
<reference evidence="2" key="2">
    <citation type="journal article" date="2021" name="PeerJ">
        <title>Extensive microbial diversity within the chicken gut microbiome revealed by metagenomics and culture.</title>
        <authorList>
            <person name="Gilroy R."/>
            <person name="Ravi A."/>
            <person name="Getino M."/>
            <person name="Pursley I."/>
            <person name="Horton D.L."/>
            <person name="Alikhan N.F."/>
            <person name="Baker D."/>
            <person name="Gharbi K."/>
            <person name="Hall N."/>
            <person name="Watson M."/>
            <person name="Adriaenssens E.M."/>
            <person name="Foster-Nyarko E."/>
            <person name="Jarju S."/>
            <person name="Secka A."/>
            <person name="Antonio M."/>
            <person name="Oren A."/>
            <person name="Chaudhuri R.R."/>
            <person name="La Ragione R."/>
            <person name="Hildebrand F."/>
            <person name="Pallen M.J."/>
        </authorList>
    </citation>
    <scope>NUCLEOTIDE SEQUENCE</scope>
    <source>
        <strain evidence="2">ChiHile30-977</strain>
    </source>
</reference>
<reference evidence="2" key="1">
    <citation type="submission" date="2020-10" db="EMBL/GenBank/DDBJ databases">
        <authorList>
            <person name="Gilroy R."/>
        </authorList>
    </citation>
    <scope>NUCLEOTIDE SEQUENCE</scope>
    <source>
        <strain evidence="2">ChiHile30-977</strain>
    </source>
</reference>